<dbReference type="SUPFAM" id="SSF56235">
    <property type="entry name" value="N-terminal nucleophile aminohydrolases (Ntn hydrolases)"/>
    <property type="match status" value="1"/>
</dbReference>
<comment type="pathway">
    <text evidence="1">Amino-acid biosynthesis; L-asparagine biosynthesis; L-asparagine from L-aspartate (L-Gln route): step 1/1.</text>
</comment>
<evidence type="ECO:0000256" key="8">
    <source>
        <dbReference type="ARBA" id="ARBA00048741"/>
    </source>
</evidence>
<sequence>MCGLSGIARVDGRPVGEGTDALLRRMARVLAHRGPDDETYFRSGPLGLGFVRLSLVDPEGGAQPLATDDGALVLIANGEIYNHRELAAGLPAGTRLRTRSDCEVLLHLYRRDGLRFLDKVRGMFSLVLWDRDHDRLVFARDRFGIKPLFYHLDRERIVFASEVKALFQDPSCPRELDWDAALGDQMLSMAPVTDDSPAHSWFKGIELVPAASIVTVDLTNGSISTHRYWDFPSFEAGDSAASESQLVADYGRFLAESVEESQMADVEIGLFLSGGIDSAAVAALAGVKPKTYTALNGSTLGNGDAESAHAIAAALGLANHQVLLDTAHTPGVEEWKRHLWLLETPLAGPETFYKYEMYRYVGAHTPEIKAMLLGGGADEFNGGYSKTIAGGGQWPDFVRNVAGMGVARDRARRPDLGAWWDAAGRSPVSARYLREAAGGHAGDPYHALFRWKYRDVQLYNCWHEDRTAAGNGIEARVPFLDHRLVELVAAVPEELRPSLVWDKQILRRAMSGILPPEMVDRPKGPFFYGDGEHHTYRTFVRMLAQDGDRLLEEALDSDAARHHLDTDEVRAQLRRLERDPSAGHVELLLRVVNLGLLERMTADLPAPLVDTVKAPVPQGVPVTDWAVERASIEARVVRRPEVEPEHVLRLTDDVLLLHSADEPAVWYLVVNGSIEYVLDEVENPGWLRLLHAFDGKQSYGDLITGLGVAADEVAPLVAEALELGLLSHAVPAG</sequence>
<feature type="binding site" evidence="10">
    <location>
        <position position="101"/>
    </location>
    <ligand>
        <name>L-glutamine</name>
        <dbReference type="ChEBI" id="CHEBI:58359"/>
    </ligand>
</feature>
<evidence type="ECO:0000256" key="10">
    <source>
        <dbReference type="PIRSR" id="PIRSR001589-2"/>
    </source>
</evidence>
<evidence type="ECO:0000256" key="9">
    <source>
        <dbReference type="PIRSR" id="PIRSR001589-1"/>
    </source>
</evidence>
<dbReference type="PANTHER" id="PTHR43284">
    <property type="entry name" value="ASPARAGINE SYNTHETASE (GLUTAMINE-HYDROLYZING)"/>
    <property type="match status" value="1"/>
</dbReference>
<evidence type="ECO:0000256" key="1">
    <source>
        <dbReference type="ARBA" id="ARBA00005187"/>
    </source>
</evidence>
<gene>
    <name evidence="12" type="ORF">ADL12_14710</name>
</gene>
<organism evidence="12 13">
    <name type="scientific">Streptomyces regalis</name>
    <dbReference type="NCBI Taxonomy" id="68262"/>
    <lineage>
        <taxon>Bacteria</taxon>
        <taxon>Bacillati</taxon>
        <taxon>Actinomycetota</taxon>
        <taxon>Actinomycetes</taxon>
        <taxon>Kitasatosporales</taxon>
        <taxon>Streptomycetaceae</taxon>
        <taxon>Streptomyces</taxon>
    </lineage>
</organism>
<evidence type="ECO:0000313" key="12">
    <source>
        <dbReference type="EMBL" id="KUL39710.1"/>
    </source>
</evidence>
<evidence type="ECO:0000256" key="3">
    <source>
        <dbReference type="ARBA" id="ARBA00012737"/>
    </source>
</evidence>
<dbReference type="CDD" id="cd01991">
    <property type="entry name" value="Asn_synthase_B_C"/>
    <property type="match status" value="1"/>
</dbReference>
<protein>
    <recommendedName>
        <fullName evidence="3">asparagine synthase (glutamine-hydrolyzing)</fullName>
        <ecNumber evidence="3">6.3.5.4</ecNumber>
    </recommendedName>
</protein>
<dbReference type="Pfam" id="PF13537">
    <property type="entry name" value="GATase_7"/>
    <property type="match status" value="1"/>
</dbReference>
<comment type="similarity">
    <text evidence="2">Belongs to the asparagine synthetase family.</text>
</comment>
<dbReference type="SUPFAM" id="SSF52402">
    <property type="entry name" value="Adenine nucleotide alpha hydrolases-like"/>
    <property type="match status" value="1"/>
</dbReference>
<evidence type="ECO:0000313" key="13">
    <source>
        <dbReference type="Proteomes" id="UP000053923"/>
    </source>
</evidence>
<dbReference type="InterPro" id="IPR051786">
    <property type="entry name" value="ASN_synthetase/amidase"/>
</dbReference>
<dbReference type="Gene3D" id="3.40.50.620">
    <property type="entry name" value="HUPs"/>
    <property type="match status" value="1"/>
</dbReference>
<dbReference type="PANTHER" id="PTHR43284:SF1">
    <property type="entry name" value="ASPARAGINE SYNTHETASE"/>
    <property type="match status" value="1"/>
</dbReference>
<dbReference type="GO" id="GO:0005829">
    <property type="term" value="C:cytosol"/>
    <property type="evidence" value="ECO:0007669"/>
    <property type="project" value="TreeGrafter"/>
</dbReference>
<dbReference type="GO" id="GO:0006529">
    <property type="term" value="P:asparagine biosynthetic process"/>
    <property type="evidence" value="ECO:0007669"/>
    <property type="project" value="UniProtKB-KW"/>
</dbReference>
<keyword evidence="5 10" id="KW-0067">ATP-binding</keyword>
<dbReference type="InterPro" id="IPR017932">
    <property type="entry name" value="GATase_2_dom"/>
</dbReference>
<dbReference type="CDD" id="cd00712">
    <property type="entry name" value="AsnB"/>
    <property type="match status" value="1"/>
</dbReference>
<dbReference type="AlphaFoldDB" id="A0A0X3V4P1"/>
<feature type="active site" description="For GATase activity" evidence="9">
    <location>
        <position position="2"/>
    </location>
</feature>
<evidence type="ECO:0000256" key="5">
    <source>
        <dbReference type="ARBA" id="ARBA00022840"/>
    </source>
</evidence>
<dbReference type="PIRSF" id="PIRSF001589">
    <property type="entry name" value="Asn_synthetase_glu-h"/>
    <property type="match status" value="1"/>
</dbReference>
<evidence type="ECO:0000256" key="4">
    <source>
        <dbReference type="ARBA" id="ARBA00022741"/>
    </source>
</evidence>
<dbReference type="GO" id="GO:0005524">
    <property type="term" value="F:ATP binding"/>
    <property type="evidence" value="ECO:0007669"/>
    <property type="project" value="UniProtKB-KW"/>
</dbReference>
<keyword evidence="7 9" id="KW-0315">Glutamine amidotransferase</keyword>
<accession>A0A0X3V4P1</accession>
<feature type="domain" description="Glutamine amidotransferase type-2" evidence="11">
    <location>
        <begin position="2"/>
        <end position="219"/>
    </location>
</feature>
<dbReference type="EC" id="6.3.5.4" evidence="3"/>
<dbReference type="OrthoDB" id="9763290at2"/>
<evidence type="ECO:0000256" key="6">
    <source>
        <dbReference type="ARBA" id="ARBA00022888"/>
    </source>
</evidence>
<dbReference type="InterPro" id="IPR033738">
    <property type="entry name" value="AsnB_N"/>
</dbReference>
<dbReference type="InterPro" id="IPR014729">
    <property type="entry name" value="Rossmann-like_a/b/a_fold"/>
</dbReference>
<keyword evidence="6 9" id="KW-0061">Asparagine biosynthesis</keyword>
<dbReference type="InterPro" id="IPR001962">
    <property type="entry name" value="Asn_synthase"/>
</dbReference>
<comment type="catalytic activity">
    <reaction evidence="8">
        <text>L-aspartate + L-glutamine + ATP + H2O = L-asparagine + L-glutamate + AMP + diphosphate + H(+)</text>
        <dbReference type="Rhea" id="RHEA:12228"/>
        <dbReference type="ChEBI" id="CHEBI:15377"/>
        <dbReference type="ChEBI" id="CHEBI:15378"/>
        <dbReference type="ChEBI" id="CHEBI:29985"/>
        <dbReference type="ChEBI" id="CHEBI:29991"/>
        <dbReference type="ChEBI" id="CHEBI:30616"/>
        <dbReference type="ChEBI" id="CHEBI:33019"/>
        <dbReference type="ChEBI" id="CHEBI:58048"/>
        <dbReference type="ChEBI" id="CHEBI:58359"/>
        <dbReference type="ChEBI" id="CHEBI:456215"/>
        <dbReference type="EC" id="6.3.5.4"/>
    </reaction>
</comment>
<dbReference type="NCBIfam" id="TIGR01536">
    <property type="entry name" value="asn_synth_AEB"/>
    <property type="match status" value="1"/>
</dbReference>
<dbReference type="Gene3D" id="3.60.20.10">
    <property type="entry name" value="Glutamine Phosphoribosylpyrophosphate, subunit 1, domain 1"/>
    <property type="match status" value="1"/>
</dbReference>
<dbReference type="GO" id="GO:0004066">
    <property type="term" value="F:asparagine synthase (glutamine-hydrolyzing) activity"/>
    <property type="evidence" value="ECO:0007669"/>
    <property type="project" value="UniProtKB-EC"/>
</dbReference>
<evidence type="ECO:0000256" key="7">
    <source>
        <dbReference type="ARBA" id="ARBA00022962"/>
    </source>
</evidence>
<keyword evidence="4 10" id="KW-0547">Nucleotide-binding</keyword>
<dbReference type="EMBL" id="LLZG01000092">
    <property type="protein sequence ID" value="KUL39710.1"/>
    <property type="molecule type" value="Genomic_DNA"/>
</dbReference>
<comment type="caution">
    <text evidence="12">The sequence shown here is derived from an EMBL/GenBank/DDBJ whole genome shotgun (WGS) entry which is preliminary data.</text>
</comment>
<dbReference type="Proteomes" id="UP000053923">
    <property type="component" value="Unassembled WGS sequence"/>
</dbReference>
<evidence type="ECO:0000256" key="2">
    <source>
        <dbReference type="ARBA" id="ARBA00005752"/>
    </source>
</evidence>
<keyword evidence="13" id="KW-1185">Reference proteome</keyword>
<name>A0A0X3V4P1_9ACTN</name>
<keyword evidence="9" id="KW-0028">Amino-acid biosynthesis</keyword>
<proteinExistence type="inferred from homology"/>
<dbReference type="InterPro" id="IPR006426">
    <property type="entry name" value="Asn_synth_AEB"/>
</dbReference>
<dbReference type="Pfam" id="PF00733">
    <property type="entry name" value="Asn_synthase"/>
    <property type="match status" value="1"/>
</dbReference>
<evidence type="ECO:0000259" key="11">
    <source>
        <dbReference type="PROSITE" id="PS51278"/>
    </source>
</evidence>
<reference evidence="13" key="1">
    <citation type="submission" date="2015-10" db="EMBL/GenBank/DDBJ databases">
        <authorList>
            <person name="Ju K.-S."/>
            <person name="Doroghazi J.R."/>
            <person name="Metcalf W.W."/>
        </authorList>
    </citation>
    <scope>NUCLEOTIDE SEQUENCE [LARGE SCALE GENOMIC DNA]</scope>
    <source>
        <strain evidence="13">NRRL 3151</strain>
    </source>
</reference>
<dbReference type="InterPro" id="IPR029055">
    <property type="entry name" value="Ntn_hydrolases_N"/>
</dbReference>
<dbReference type="PROSITE" id="PS51278">
    <property type="entry name" value="GATASE_TYPE_2"/>
    <property type="match status" value="1"/>
</dbReference>